<reference evidence="1 2" key="1">
    <citation type="journal article" date="2016" name="Nat. Commun.">
        <title>Thousands of microbial genomes shed light on interconnected biogeochemical processes in an aquifer system.</title>
        <authorList>
            <person name="Anantharaman K."/>
            <person name="Brown C.T."/>
            <person name="Hug L.A."/>
            <person name="Sharon I."/>
            <person name="Castelle C.J."/>
            <person name="Probst A.J."/>
            <person name="Thomas B.C."/>
            <person name="Singh A."/>
            <person name="Wilkins M.J."/>
            <person name="Karaoz U."/>
            <person name="Brodie E.L."/>
            <person name="Williams K.H."/>
            <person name="Hubbard S.S."/>
            <person name="Banfield J.F."/>
        </authorList>
    </citation>
    <scope>NUCLEOTIDE SEQUENCE [LARGE SCALE GENOMIC DNA]</scope>
</reference>
<evidence type="ECO:0000313" key="1">
    <source>
        <dbReference type="EMBL" id="OGI42091.1"/>
    </source>
</evidence>
<protein>
    <submittedName>
        <fullName evidence="1">Uncharacterized protein</fullName>
    </submittedName>
</protein>
<proteinExistence type="predicted"/>
<dbReference type="AlphaFoldDB" id="A0A1F6TAB1"/>
<evidence type="ECO:0000313" key="2">
    <source>
        <dbReference type="Proteomes" id="UP000179344"/>
    </source>
</evidence>
<name>A0A1F6TAB1_9PROT</name>
<organism evidence="1 2">
    <name type="scientific">Candidatus Muproteobacteria bacterium RBG_16_65_31</name>
    <dbReference type="NCBI Taxonomy" id="1817759"/>
    <lineage>
        <taxon>Bacteria</taxon>
        <taxon>Pseudomonadati</taxon>
        <taxon>Pseudomonadota</taxon>
        <taxon>Candidatus Muproteobacteria</taxon>
    </lineage>
</organism>
<gene>
    <name evidence="1" type="ORF">A2V92_01405</name>
</gene>
<comment type="caution">
    <text evidence="1">The sequence shown here is derived from an EMBL/GenBank/DDBJ whole genome shotgun (WGS) entry which is preliminary data.</text>
</comment>
<dbReference type="EMBL" id="MFST01000161">
    <property type="protein sequence ID" value="OGI42091.1"/>
    <property type="molecule type" value="Genomic_DNA"/>
</dbReference>
<sequence>MMILLGSPLARLNPTYVKTSFPQFFFASFVLYRDVLISTSRRDARLTWMLYRDVRMSRATGCRERPPLRQM</sequence>
<accession>A0A1F6TAB1</accession>
<dbReference type="Proteomes" id="UP000179344">
    <property type="component" value="Unassembled WGS sequence"/>
</dbReference>